<feature type="transmembrane region" description="Helical" evidence="5">
    <location>
        <begin position="209"/>
        <end position="227"/>
    </location>
</feature>
<evidence type="ECO:0000256" key="6">
    <source>
        <dbReference type="PROSITE-ProRule" id="PRU00354"/>
    </source>
</evidence>
<dbReference type="UniPathway" id="UPA00248">
    <property type="reaction ID" value="UER00314"/>
</dbReference>
<comment type="caution">
    <text evidence="5">Lacks conserved residue(s) required for the propagation of feature annotation.</text>
</comment>
<gene>
    <name evidence="5" type="primary">speE</name>
    <name evidence="8" type="ORF">FEM03_06800</name>
</gene>
<dbReference type="SUPFAM" id="SSF53335">
    <property type="entry name" value="S-adenosyl-L-methionine-dependent methyltransferases"/>
    <property type="match status" value="1"/>
</dbReference>
<dbReference type="PANTHER" id="PTHR43317:SF1">
    <property type="entry name" value="THERMOSPERMINE SYNTHASE ACAULIS5"/>
    <property type="match status" value="1"/>
</dbReference>
<dbReference type="GO" id="GO:0005886">
    <property type="term" value="C:plasma membrane"/>
    <property type="evidence" value="ECO:0007669"/>
    <property type="project" value="UniProtKB-SubCell"/>
</dbReference>
<feature type="domain" description="PABS" evidence="7">
    <location>
        <begin position="224"/>
        <end position="459"/>
    </location>
</feature>
<keyword evidence="5" id="KW-1003">Cell membrane</keyword>
<feature type="binding site" evidence="5">
    <location>
        <position position="283"/>
    </location>
    <ligand>
        <name>spermidine</name>
        <dbReference type="ChEBI" id="CHEBI:57834"/>
    </ligand>
</feature>
<sequence>MSRDSGLSSAEAAPYEARTVWILLASVFLIATCGLIYELIAGTLASYLLGDSVTQFSTVIGVYLFAMGVGSWLSKYVTQKLALVFVQVEIMIGLVGGCSAALLFMMFESVTTFRVLLYSLVMMTGILAGLEIPLLLRLLKDRIEFKDLVARVLSLDYVGALLASLLFPLLLVPHLGLMRSSFLFGFLNALVGLGALMLLRREIAWWKGLLVEAVVVLGILLSGFVYAERLMEWSEERWYAGEKVIFSKPSAYQRMVLTRSQDDLRLYLNGNLQFSSRDEYRYHESLVHPAMVRMPERGLHVLILGGGDGLALREVLKHERVEKVTLVDLDPAMTELFSTHPLLTSLNKGAMKSGKVTVKNADAFTWVDEATEKYDGAIIDFPDPSSFSLGKLYTETFYRRLAKVLTPDAVVAVQTTSPMFARRSFWCVDGTMRACGFETLPYHAYVPSFGEWGFILASKGQRREVSPLPLPEGLKFLTEEGFGLMKHFPPDMARVETEVNKLNNQVLVRMFEGEWGRYAN</sequence>
<comment type="subunit">
    <text evidence="5">Homodimer or homotetramer.</text>
</comment>
<feature type="binding site" evidence="5">
    <location>
        <position position="328"/>
    </location>
    <ligand>
        <name>S-methyl-5'-thioadenosine</name>
        <dbReference type="ChEBI" id="CHEBI:17509"/>
    </ligand>
</feature>
<keyword evidence="5" id="KW-1133">Transmembrane helix</keyword>
<feature type="transmembrane region" description="Helical" evidence="5">
    <location>
        <begin position="177"/>
        <end position="197"/>
    </location>
</feature>
<dbReference type="HAMAP" id="MF_00198">
    <property type="entry name" value="Spermidine_synth"/>
    <property type="match status" value="1"/>
</dbReference>
<dbReference type="Proteomes" id="UP000306196">
    <property type="component" value="Unassembled WGS sequence"/>
</dbReference>
<dbReference type="InterPro" id="IPR001045">
    <property type="entry name" value="Spermi_synthase"/>
</dbReference>
<comment type="function">
    <text evidence="5">Catalyzes the irreversible transfer of a propylamine group from the amino donor S-adenosylmethioninamine (decarboxy-AdoMet) to putrescine (1,4-diaminobutane) to yield spermidine.</text>
</comment>
<evidence type="ECO:0000256" key="1">
    <source>
        <dbReference type="ARBA" id="ARBA00007867"/>
    </source>
</evidence>
<dbReference type="EC" id="2.5.1.16" evidence="5"/>
<keyword evidence="5" id="KW-0812">Transmembrane</keyword>
<dbReference type="PANTHER" id="PTHR43317">
    <property type="entry name" value="THERMOSPERMINE SYNTHASE ACAULIS5"/>
    <property type="match status" value="1"/>
</dbReference>
<dbReference type="OrthoDB" id="9793120at2"/>
<feature type="binding site" evidence="5">
    <location>
        <position position="308"/>
    </location>
    <ligand>
        <name>spermidine</name>
        <dbReference type="ChEBI" id="CHEBI:57834"/>
    </ligand>
</feature>
<keyword evidence="9" id="KW-1185">Reference proteome</keyword>
<dbReference type="NCBIfam" id="NF002956">
    <property type="entry name" value="PRK03612.1"/>
    <property type="match status" value="1"/>
</dbReference>
<feature type="binding site" evidence="5">
    <location>
        <position position="253"/>
    </location>
    <ligand>
        <name>S-methyl-5'-thioadenosine</name>
        <dbReference type="ChEBI" id="CHEBI:17509"/>
    </ligand>
</feature>
<feature type="transmembrane region" description="Helical" evidence="5">
    <location>
        <begin position="21"/>
        <end position="49"/>
    </location>
</feature>
<feature type="active site" description="Proton acceptor" evidence="5 6">
    <location>
        <position position="380"/>
    </location>
</feature>
<dbReference type="InterPro" id="IPR030373">
    <property type="entry name" value="PABS_CS"/>
</dbReference>
<feature type="binding site" evidence="5">
    <location>
        <begin position="362"/>
        <end position="363"/>
    </location>
    <ligand>
        <name>S-methyl-5'-thioadenosine</name>
        <dbReference type="ChEBI" id="CHEBI:17509"/>
    </ligand>
</feature>
<dbReference type="Pfam" id="PF01564">
    <property type="entry name" value="Spermine_synth"/>
    <property type="match status" value="1"/>
</dbReference>
<dbReference type="CDD" id="cd02440">
    <property type="entry name" value="AdoMet_MTases"/>
    <property type="match status" value="1"/>
</dbReference>
<feature type="transmembrane region" description="Helical" evidence="5">
    <location>
        <begin position="116"/>
        <end position="136"/>
    </location>
</feature>
<dbReference type="PROSITE" id="PS51006">
    <property type="entry name" value="PABS_2"/>
    <property type="match status" value="1"/>
</dbReference>
<evidence type="ECO:0000256" key="5">
    <source>
        <dbReference type="HAMAP-Rule" id="MF_00198"/>
    </source>
</evidence>
<feature type="transmembrane region" description="Helical" evidence="5">
    <location>
        <begin position="55"/>
        <end position="74"/>
    </location>
</feature>
<evidence type="ECO:0000313" key="8">
    <source>
        <dbReference type="EMBL" id="TLD71238.1"/>
    </source>
</evidence>
<dbReference type="InterPro" id="IPR030374">
    <property type="entry name" value="PABS"/>
</dbReference>
<keyword evidence="4 5" id="KW-0620">Polyamine biosynthesis</keyword>
<evidence type="ECO:0000256" key="2">
    <source>
        <dbReference type="ARBA" id="ARBA00022679"/>
    </source>
</evidence>
<reference evidence="8 9" key="1">
    <citation type="submission" date="2019-05" db="EMBL/GenBank/DDBJ databases">
        <title>Verrucobacter flavum gen. nov., sp. nov. a new member of the family Verrucomicrobiaceae.</title>
        <authorList>
            <person name="Szuroczki S."/>
            <person name="Abbaszade G."/>
            <person name="Szabo A."/>
            <person name="Felfoldi T."/>
            <person name="Schumann P."/>
            <person name="Boka K."/>
            <person name="Keki Z."/>
            <person name="Toumi M."/>
            <person name="Toth E."/>
        </authorList>
    </citation>
    <scope>NUCLEOTIDE SEQUENCE [LARGE SCALE GENOMIC DNA]</scope>
    <source>
        <strain evidence="8 9">MG-N-17</strain>
    </source>
</reference>
<evidence type="ECO:0000256" key="4">
    <source>
        <dbReference type="ARBA" id="ARBA00023115"/>
    </source>
</evidence>
<dbReference type="EMBL" id="VAUV01000005">
    <property type="protein sequence ID" value="TLD71238.1"/>
    <property type="molecule type" value="Genomic_DNA"/>
</dbReference>
<evidence type="ECO:0000313" key="9">
    <source>
        <dbReference type="Proteomes" id="UP000306196"/>
    </source>
</evidence>
<proteinExistence type="inferred from homology"/>
<dbReference type="GO" id="GO:0004766">
    <property type="term" value="F:spermidine synthase activity"/>
    <property type="evidence" value="ECO:0007669"/>
    <property type="project" value="UniProtKB-UniRule"/>
</dbReference>
<dbReference type="GO" id="GO:0010487">
    <property type="term" value="F:thermospermine synthase activity"/>
    <property type="evidence" value="ECO:0007669"/>
    <property type="project" value="UniProtKB-ARBA"/>
</dbReference>
<comment type="caution">
    <text evidence="8">The sequence shown here is derived from an EMBL/GenBank/DDBJ whole genome shotgun (WGS) entry which is preliminary data.</text>
</comment>
<dbReference type="SUPFAM" id="SSF103473">
    <property type="entry name" value="MFS general substrate transporter"/>
    <property type="match status" value="1"/>
</dbReference>
<dbReference type="AlphaFoldDB" id="A0A5R8KG03"/>
<feature type="transmembrane region" description="Helical" evidence="5">
    <location>
        <begin position="81"/>
        <end position="104"/>
    </location>
</feature>
<organism evidence="8 9">
    <name type="scientific">Phragmitibacter flavus</name>
    <dbReference type="NCBI Taxonomy" id="2576071"/>
    <lineage>
        <taxon>Bacteria</taxon>
        <taxon>Pseudomonadati</taxon>
        <taxon>Verrucomicrobiota</taxon>
        <taxon>Verrucomicrobiia</taxon>
        <taxon>Verrucomicrobiales</taxon>
        <taxon>Verrucomicrobiaceae</taxon>
        <taxon>Phragmitibacter</taxon>
    </lineage>
</organism>
<comment type="subcellular location">
    <subcellularLocation>
        <location evidence="5">Cell membrane</location>
        <topology evidence="5">Multi-pass membrane protein</topology>
    </subcellularLocation>
</comment>
<comment type="pathway">
    <text evidence="5">Amine and polyamine biosynthesis; spermidine biosynthesis; spermidine from putrescine: step 1/1.</text>
</comment>
<dbReference type="Gene3D" id="3.40.50.150">
    <property type="entry name" value="Vaccinia Virus protein VP39"/>
    <property type="match status" value="1"/>
</dbReference>
<evidence type="ECO:0000256" key="3">
    <source>
        <dbReference type="ARBA" id="ARBA00023066"/>
    </source>
</evidence>
<dbReference type="PROSITE" id="PS01330">
    <property type="entry name" value="PABS_1"/>
    <property type="match status" value="1"/>
</dbReference>
<feature type="transmembrane region" description="Helical" evidence="5">
    <location>
        <begin position="148"/>
        <end position="171"/>
    </location>
</feature>
<keyword evidence="3 5" id="KW-0745">Spermidine biosynthesis</keyword>
<comment type="similarity">
    <text evidence="1 5">Belongs to the spermidine/spermine synthase family.</text>
</comment>
<dbReference type="RefSeq" id="WP_138085451.1">
    <property type="nucleotide sequence ID" value="NZ_VAUV01000005.1"/>
</dbReference>
<dbReference type="FunFam" id="3.40.50.150:FF:000088">
    <property type="entry name" value="Polyamine aminopropyltransferase"/>
    <property type="match status" value="1"/>
</dbReference>
<accession>A0A5R8KG03</accession>
<name>A0A5R8KG03_9BACT</name>
<dbReference type="InterPro" id="IPR036259">
    <property type="entry name" value="MFS_trans_sf"/>
</dbReference>
<evidence type="ECO:0000259" key="7">
    <source>
        <dbReference type="PROSITE" id="PS51006"/>
    </source>
</evidence>
<keyword evidence="2 5" id="KW-0808">Transferase</keyword>
<dbReference type="InterPro" id="IPR029063">
    <property type="entry name" value="SAM-dependent_MTases_sf"/>
</dbReference>
<keyword evidence="5" id="KW-0472">Membrane</keyword>
<comment type="catalytic activity">
    <reaction evidence="5">
        <text>S-adenosyl 3-(methylsulfanyl)propylamine + putrescine = S-methyl-5'-thioadenosine + spermidine + H(+)</text>
        <dbReference type="Rhea" id="RHEA:12721"/>
        <dbReference type="ChEBI" id="CHEBI:15378"/>
        <dbReference type="ChEBI" id="CHEBI:17509"/>
        <dbReference type="ChEBI" id="CHEBI:57443"/>
        <dbReference type="ChEBI" id="CHEBI:57834"/>
        <dbReference type="ChEBI" id="CHEBI:326268"/>
        <dbReference type="EC" id="2.5.1.16"/>
    </reaction>
</comment>
<dbReference type="GO" id="GO:0008295">
    <property type="term" value="P:spermidine biosynthetic process"/>
    <property type="evidence" value="ECO:0007669"/>
    <property type="project" value="UniProtKB-UniRule"/>
</dbReference>
<protein>
    <recommendedName>
        <fullName evidence="5">Polyamine aminopropyltransferase</fullName>
    </recommendedName>
    <alternativeName>
        <fullName evidence="5">Putrescine aminopropyltransferase</fullName>
        <shortName evidence="5">PAPT</shortName>
    </alternativeName>
    <alternativeName>
        <fullName evidence="5">Spermidine synthase</fullName>
        <shortName evidence="5">SPDS</shortName>
        <shortName evidence="5">SPDSY</shortName>
        <ecNumber evidence="5">2.5.1.16</ecNumber>
    </alternativeName>
</protein>